<gene>
    <name evidence="1" type="ORF">R3P38DRAFT_2786798</name>
</gene>
<dbReference type="EMBL" id="JAWWNJ010000054">
    <property type="protein sequence ID" value="KAK7015276.1"/>
    <property type="molecule type" value="Genomic_DNA"/>
</dbReference>
<proteinExistence type="predicted"/>
<evidence type="ECO:0000313" key="2">
    <source>
        <dbReference type="Proteomes" id="UP001362999"/>
    </source>
</evidence>
<organism evidence="1 2">
    <name type="scientific">Favolaschia claudopus</name>
    <dbReference type="NCBI Taxonomy" id="2862362"/>
    <lineage>
        <taxon>Eukaryota</taxon>
        <taxon>Fungi</taxon>
        <taxon>Dikarya</taxon>
        <taxon>Basidiomycota</taxon>
        <taxon>Agaricomycotina</taxon>
        <taxon>Agaricomycetes</taxon>
        <taxon>Agaricomycetidae</taxon>
        <taxon>Agaricales</taxon>
        <taxon>Marasmiineae</taxon>
        <taxon>Mycenaceae</taxon>
        <taxon>Favolaschia</taxon>
    </lineage>
</organism>
<accession>A0AAW0ARR8</accession>
<comment type="caution">
    <text evidence="1">The sequence shown here is derived from an EMBL/GenBank/DDBJ whole genome shotgun (WGS) entry which is preliminary data.</text>
</comment>
<protein>
    <submittedName>
        <fullName evidence="1">Uncharacterized protein</fullName>
    </submittedName>
</protein>
<evidence type="ECO:0000313" key="1">
    <source>
        <dbReference type="EMBL" id="KAK7015276.1"/>
    </source>
</evidence>
<reference evidence="1 2" key="1">
    <citation type="journal article" date="2024" name="J Genomics">
        <title>Draft genome sequencing and assembly of Favolaschia claudopus CIRM-BRFM 2984 isolated from oak limbs.</title>
        <authorList>
            <person name="Navarro D."/>
            <person name="Drula E."/>
            <person name="Chaduli D."/>
            <person name="Cazenave R."/>
            <person name="Ahrendt S."/>
            <person name="Wang J."/>
            <person name="Lipzen A."/>
            <person name="Daum C."/>
            <person name="Barry K."/>
            <person name="Grigoriev I.V."/>
            <person name="Favel A."/>
            <person name="Rosso M.N."/>
            <person name="Martin F."/>
        </authorList>
    </citation>
    <scope>NUCLEOTIDE SEQUENCE [LARGE SCALE GENOMIC DNA]</scope>
    <source>
        <strain evidence="1 2">CIRM-BRFM 2984</strain>
    </source>
</reference>
<dbReference type="Proteomes" id="UP001362999">
    <property type="component" value="Unassembled WGS sequence"/>
</dbReference>
<name>A0AAW0ARR8_9AGAR</name>
<sequence length="381" mass="42927">MPPARMSMTRRVVPSRRTRGKVGNCDVDNMIFEARLERSCLPGDSPFVLTTISALDELASRPAGQSLHNSYFARPEVIEGYRKQVSIQTPEYERIPENDVSRDPCSEVELFMISDDSYLKRHKRYEKLEKGERLRQREKLQHLYYKLNERIKQLRSMDISEFEGAPASMFPSTPSGVHDAAKIISLGKFSGTSYHSEELLDFLVGALQVPHRLSLPGALEAFTEHLAGLSLGADSPFSIFANSNSQQAIPSLYHTDSTFWLPSSPPYFALITSTSTRTPTSHRFFYWDPLLLISNGRLRLEVGLGAGHSQPSEPPPEKLLSVTNSLQILHQNSLDQRLMIGVMESQHPDWKEELGKFVENEAELMQSCRSTFTGALSIKHS</sequence>
<keyword evidence="2" id="KW-1185">Reference proteome</keyword>
<dbReference type="AlphaFoldDB" id="A0AAW0ARR8"/>